<dbReference type="PANTHER" id="PTHR24171">
    <property type="entry name" value="ANKYRIN REPEAT DOMAIN-CONTAINING PROTEIN 39-RELATED"/>
    <property type="match status" value="1"/>
</dbReference>
<evidence type="ECO:0000256" key="3">
    <source>
        <dbReference type="PROSITE-ProRule" id="PRU00023"/>
    </source>
</evidence>
<evidence type="ECO:0000256" key="1">
    <source>
        <dbReference type="ARBA" id="ARBA00022737"/>
    </source>
</evidence>
<dbReference type="AlphaFoldDB" id="A0A553HIN4"/>
<feature type="region of interest" description="Disordered" evidence="4">
    <location>
        <begin position="299"/>
        <end position="330"/>
    </location>
</feature>
<sequence>MATTIERRRQQNRLAQRRYRQRRRQTTTNTILQTSFNVTGSVLMPTPLLAEAAGASEQSPPWSTYAPATIDSTKSFCEIVADSANILFGGLGSINMDDVELPKSFVAGRRTSSSGAPPTLDEVVDIVSKSRVYTRASSFRKDANKTDSTETDGDADADTLRKGWVTPLHMAARKGRDKIVRTLLQHNADCNQRDGDGLTPLLHAVIGGYCETVTLLLSHGARIELVDHKSRSALHWAAAQKREAVLRVLLQNGGDRLPVMNKCDDSGMTPLHIAVDSDFEAGVQLLLQFGASVSGQKQKWRSTSSVESDSDREEMKLDVLTFDHSSQAPT</sequence>
<feature type="repeat" description="ANK" evidence="3">
    <location>
        <begin position="266"/>
        <end position="298"/>
    </location>
</feature>
<dbReference type="Gene3D" id="1.25.40.20">
    <property type="entry name" value="Ankyrin repeat-containing domain"/>
    <property type="match status" value="2"/>
</dbReference>
<dbReference type="PROSITE" id="PS50088">
    <property type="entry name" value="ANK_REPEAT"/>
    <property type="match status" value="4"/>
</dbReference>
<comment type="caution">
    <text evidence="6">The sequence shown here is derived from an EMBL/GenBank/DDBJ whole genome shotgun (WGS) entry which is preliminary data.</text>
</comment>
<accession>A0A553HIN4</accession>
<reference evidence="7" key="1">
    <citation type="submission" date="2019-06" db="EMBL/GenBank/DDBJ databases">
        <title>Draft genome sequence of the griseofulvin-producing fungus Xylaria cubensis strain G536.</title>
        <authorList>
            <person name="Mead M.E."/>
            <person name="Raja H.A."/>
            <person name="Steenwyk J.L."/>
            <person name="Knowles S.L."/>
            <person name="Oberlies N.H."/>
            <person name="Rokas A."/>
        </authorList>
    </citation>
    <scope>NUCLEOTIDE SEQUENCE [LARGE SCALE GENOMIC DNA]</scope>
    <source>
        <strain evidence="7">G536</strain>
    </source>
</reference>
<dbReference type="PROSITE" id="PS00036">
    <property type="entry name" value="BZIP_BASIC"/>
    <property type="match status" value="1"/>
</dbReference>
<dbReference type="OrthoDB" id="20872at2759"/>
<dbReference type="InterPro" id="IPR002110">
    <property type="entry name" value="Ankyrin_rpt"/>
</dbReference>
<keyword evidence="2 3" id="KW-0040">ANK repeat</keyword>
<dbReference type="InterPro" id="IPR004827">
    <property type="entry name" value="bZIP"/>
</dbReference>
<dbReference type="EMBL" id="VFLP01000117">
    <property type="protein sequence ID" value="TRX87822.1"/>
    <property type="molecule type" value="Genomic_DNA"/>
</dbReference>
<protein>
    <recommendedName>
        <fullName evidence="5">BZIP domain-containing protein</fullName>
    </recommendedName>
</protein>
<dbReference type="PANTHER" id="PTHR24171:SF10">
    <property type="entry name" value="ANKYRIN REPEAT DOMAIN-CONTAINING PROTEIN 29-LIKE"/>
    <property type="match status" value="1"/>
</dbReference>
<feature type="repeat" description="ANK" evidence="3">
    <location>
        <begin position="163"/>
        <end position="195"/>
    </location>
</feature>
<evidence type="ECO:0000313" key="6">
    <source>
        <dbReference type="EMBL" id="TRX87822.1"/>
    </source>
</evidence>
<evidence type="ECO:0000256" key="4">
    <source>
        <dbReference type="SAM" id="MobiDB-lite"/>
    </source>
</evidence>
<feature type="repeat" description="ANK" evidence="3">
    <location>
        <begin position="196"/>
        <end position="228"/>
    </location>
</feature>
<keyword evidence="7" id="KW-1185">Reference proteome</keyword>
<feature type="domain" description="BZIP" evidence="5">
    <location>
        <begin position="7"/>
        <end position="22"/>
    </location>
</feature>
<dbReference type="Pfam" id="PF12796">
    <property type="entry name" value="Ank_2"/>
    <property type="match status" value="2"/>
</dbReference>
<evidence type="ECO:0000259" key="5">
    <source>
        <dbReference type="PROSITE" id="PS00036"/>
    </source>
</evidence>
<name>A0A553HIN4_9PEZI</name>
<feature type="compositionally biased region" description="Basic residues" evidence="4">
    <location>
        <begin position="15"/>
        <end position="25"/>
    </location>
</feature>
<dbReference type="InterPro" id="IPR036770">
    <property type="entry name" value="Ankyrin_rpt-contain_sf"/>
</dbReference>
<feature type="region of interest" description="Disordered" evidence="4">
    <location>
        <begin position="1"/>
        <end position="25"/>
    </location>
</feature>
<keyword evidence="1" id="KW-0677">Repeat</keyword>
<proteinExistence type="predicted"/>
<evidence type="ECO:0000256" key="2">
    <source>
        <dbReference type="ARBA" id="ARBA00023043"/>
    </source>
</evidence>
<dbReference type="STRING" id="2512241.A0A553HIN4"/>
<dbReference type="PROSITE" id="PS50297">
    <property type="entry name" value="ANK_REP_REGION"/>
    <property type="match status" value="4"/>
</dbReference>
<dbReference type="SMART" id="SM00248">
    <property type="entry name" value="ANK"/>
    <property type="match status" value="4"/>
</dbReference>
<dbReference type="Proteomes" id="UP000319160">
    <property type="component" value="Unassembled WGS sequence"/>
</dbReference>
<evidence type="ECO:0000313" key="7">
    <source>
        <dbReference type="Proteomes" id="UP000319160"/>
    </source>
</evidence>
<feature type="repeat" description="ANK" evidence="3">
    <location>
        <begin position="229"/>
        <end position="255"/>
    </location>
</feature>
<dbReference type="SUPFAM" id="SSF48403">
    <property type="entry name" value="Ankyrin repeat"/>
    <property type="match status" value="1"/>
</dbReference>
<dbReference type="GO" id="GO:0003700">
    <property type="term" value="F:DNA-binding transcription factor activity"/>
    <property type="evidence" value="ECO:0007669"/>
    <property type="project" value="InterPro"/>
</dbReference>
<gene>
    <name evidence="6" type="ORF">FHL15_011281</name>
</gene>
<organism evidence="6 7">
    <name type="scientific">Xylaria flabelliformis</name>
    <dbReference type="NCBI Taxonomy" id="2512241"/>
    <lineage>
        <taxon>Eukaryota</taxon>
        <taxon>Fungi</taxon>
        <taxon>Dikarya</taxon>
        <taxon>Ascomycota</taxon>
        <taxon>Pezizomycotina</taxon>
        <taxon>Sordariomycetes</taxon>
        <taxon>Xylariomycetidae</taxon>
        <taxon>Xylariales</taxon>
        <taxon>Xylariaceae</taxon>
        <taxon>Xylaria</taxon>
    </lineage>
</organism>